<reference evidence="1 2" key="1">
    <citation type="submission" date="2020-05" db="EMBL/GenBank/DDBJ databases">
        <authorList>
            <person name="Campoy J."/>
            <person name="Schneeberger K."/>
            <person name="Spophaly S."/>
        </authorList>
    </citation>
    <scope>NUCLEOTIDE SEQUENCE [LARGE SCALE GENOMIC DNA]</scope>
    <source>
        <strain evidence="1">PruArmRojPasFocal</strain>
    </source>
</reference>
<protein>
    <submittedName>
        <fullName evidence="1">Uncharacterized protein</fullName>
    </submittedName>
</protein>
<dbReference type="Proteomes" id="UP000507222">
    <property type="component" value="Unassembled WGS sequence"/>
</dbReference>
<evidence type="ECO:0000313" key="2">
    <source>
        <dbReference type="Proteomes" id="UP000507222"/>
    </source>
</evidence>
<dbReference type="EMBL" id="CAEKDK010000005">
    <property type="protein sequence ID" value="CAB4279776.1"/>
    <property type="molecule type" value="Genomic_DNA"/>
</dbReference>
<sequence length="81" mass="8732">MDITKEHPMYVNAQGALGTDFAIMGRTLNAPGSSVFLSITGPDCGCIVAVCVAYSAIWFTSLFETFAIGHWSEENLSVNKK</sequence>
<accession>A0A6J5UT53</accession>
<gene>
    <name evidence="1" type="ORF">CURHAP_LOCUS32369</name>
</gene>
<name>A0A6J5UT53_PRUAR</name>
<proteinExistence type="predicted"/>
<organism evidence="1 2">
    <name type="scientific">Prunus armeniaca</name>
    <name type="common">Apricot</name>
    <name type="synonym">Armeniaca vulgaris</name>
    <dbReference type="NCBI Taxonomy" id="36596"/>
    <lineage>
        <taxon>Eukaryota</taxon>
        <taxon>Viridiplantae</taxon>
        <taxon>Streptophyta</taxon>
        <taxon>Embryophyta</taxon>
        <taxon>Tracheophyta</taxon>
        <taxon>Spermatophyta</taxon>
        <taxon>Magnoliopsida</taxon>
        <taxon>eudicotyledons</taxon>
        <taxon>Gunneridae</taxon>
        <taxon>Pentapetalae</taxon>
        <taxon>rosids</taxon>
        <taxon>fabids</taxon>
        <taxon>Rosales</taxon>
        <taxon>Rosaceae</taxon>
        <taxon>Amygdaloideae</taxon>
        <taxon>Amygdaleae</taxon>
        <taxon>Prunus</taxon>
    </lineage>
</organism>
<dbReference type="AlphaFoldDB" id="A0A6J5UT53"/>
<evidence type="ECO:0000313" key="1">
    <source>
        <dbReference type="EMBL" id="CAB4279776.1"/>
    </source>
</evidence>